<feature type="compositionally biased region" description="Polar residues" evidence="1">
    <location>
        <begin position="161"/>
        <end position="173"/>
    </location>
</feature>
<gene>
    <name evidence="2" type="ORF">B0I29_13326</name>
</gene>
<protein>
    <submittedName>
        <fullName evidence="2">Uncharacterized protein</fullName>
    </submittedName>
</protein>
<name>A0A327YWV1_9ACTN</name>
<keyword evidence="3" id="KW-1185">Reference proteome</keyword>
<sequence>MRSQSVSLVPPAWCWCRFSRQISGQRSASPSHRREIFDRVSPRFTSYSKRVSPTRTVTVPGCNVLAPESCASGAVALGGGVPTSVCGLAASATTAVPASPNSIRWRGAGSCHRGTRQPRTTRTRLPRSSSTSALQASQSSPTTPGTIKSASPRRRRSPTTNVVTASQDGTSSAGEPKNNASTAGGTATSATTPIRARATARVRRHACPRIRGFAVSATQIVG</sequence>
<evidence type="ECO:0000256" key="1">
    <source>
        <dbReference type="SAM" id="MobiDB-lite"/>
    </source>
</evidence>
<feature type="compositionally biased region" description="Low complexity" evidence="1">
    <location>
        <begin position="126"/>
        <end position="140"/>
    </location>
</feature>
<proteinExistence type="predicted"/>
<feature type="region of interest" description="Disordered" evidence="1">
    <location>
        <begin position="97"/>
        <end position="198"/>
    </location>
</feature>
<reference evidence="2 3" key="1">
    <citation type="submission" date="2018-06" db="EMBL/GenBank/DDBJ databases">
        <title>Genomic Encyclopedia of Type Strains, Phase III (KMG-III): the genomes of soil and plant-associated and newly described type strains.</title>
        <authorList>
            <person name="Whitman W."/>
        </authorList>
    </citation>
    <scope>NUCLEOTIDE SEQUENCE [LARGE SCALE GENOMIC DNA]</scope>
    <source>
        <strain evidence="2 3">CGMCC 4.7090</strain>
    </source>
</reference>
<dbReference type="Proteomes" id="UP000249341">
    <property type="component" value="Unassembled WGS sequence"/>
</dbReference>
<dbReference type="EMBL" id="QLMJ01000033">
    <property type="protein sequence ID" value="RAK25487.1"/>
    <property type="molecule type" value="Genomic_DNA"/>
</dbReference>
<evidence type="ECO:0000313" key="3">
    <source>
        <dbReference type="Proteomes" id="UP000249341"/>
    </source>
</evidence>
<organism evidence="2 3">
    <name type="scientific">Actinoplanes lutulentus</name>
    <dbReference type="NCBI Taxonomy" id="1287878"/>
    <lineage>
        <taxon>Bacteria</taxon>
        <taxon>Bacillati</taxon>
        <taxon>Actinomycetota</taxon>
        <taxon>Actinomycetes</taxon>
        <taxon>Micromonosporales</taxon>
        <taxon>Micromonosporaceae</taxon>
        <taxon>Actinoplanes</taxon>
    </lineage>
</organism>
<evidence type="ECO:0000313" key="2">
    <source>
        <dbReference type="EMBL" id="RAK25487.1"/>
    </source>
</evidence>
<feature type="compositionally biased region" description="Low complexity" evidence="1">
    <location>
        <begin position="180"/>
        <end position="197"/>
    </location>
</feature>
<dbReference type="AlphaFoldDB" id="A0A327YWV1"/>
<comment type="caution">
    <text evidence="2">The sequence shown here is derived from an EMBL/GenBank/DDBJ whole genome shotgun (WGS) entry which is preliminary data.</text>
</comment>
<feature type="compositionally biased region" description="Basic residues" evidence="1">
    <location>
        <begin position="113"/>
        <end position="125"/>
    </location>
</feature>
<accession>A0A327YWV1</accession>